<keyword evidence="4" id="KW-1185">Reference proteome</keyword>
<reference evidence="3 4" key="1">
    <citation type="submission" date="2018-03" db="EMBL/GenBank/DDBJ databases">
        <title>Genomic Encyclopedia of Archaeal and Bacterial Type Strains, Phase II (KMG-II): from individual species to whole genera.</title>
        <authorList>
            <person name="Goeker M."/>
        </authorList>
    </citation>
    <scope>NUCLEOTIDE SEQUENCE [LARGE SCALE GENOMIC DNA]</scope>
    <source>
        <strain evidence="3 4">DSM 18107</strain>
    </source>
</reference>
<dbReference type="EMBL" id="PYGK01000003">
    <property type="protein sequence ID" value="PSL33322.1"/>
    <property type="molecule type" value="Genomic_DNA"/>
</dbReference>
<proteinExistence type="predicted"/>
<comment type="caution">
    <text evidence="3">The sequence shown here is derived from an EMBL/GenBank/DDBJ whole genome shotgun (WGS) entry which is preliminary data.</text>
</comment>
<feature type="region of interest" description="Disordered" evidence="1">
    <location>
        <begin position="179"/>
        <end position="208"/>
    </location>
</feature>
<sequence>MNTTTPYEKLIAAKLDQVPVPDMADSIWARIEMQLDVDANTPDNTSDKTPDNTATPKKATKFNGKGWYGFAGATTVAIAVSLWWFSSHKDYTPEKAIPVQPVPTIEVPVTVPDSISDKPVEKKPIVPVLRKKDSVSIIDILPPVPAFDSTTRQVLPPVKPDSQAVERYRAHVPIADSVSTLPSKKRKGVRGITEDDYRLSVDSTHKPK</sequence>
<protein>
    <submittedName>
        <fullName evidence="3">Uncharacterized protein</fullName>
    </submittedName>
</protein>
<dbReference type="AlphaFoldDB" id="A0A2P8GH80"/>
<dbReference type="OrthoDB" id="670215at2"/>
<keyword evidence="2" id="KW-1133">Transmembrane helix</keyword>
<keyword evidence="2" id="KW-0472">Membrane</keyword>
<dbReference type="Proteomes" id="UP000240978">
    <property type="component" value="Unassembled WGS sequence"/>
</dbReference>
<organism evidence="3 4">
    <name type="scientific">Chitinophaga ginsengisoli</name>
    <dbReference type="NCBI Taxonomy" id="363837"/>
    <lineage>
        <taxon>Bacteria</taxon>
        <taxon>Pseudomonadati</taxon>
        <taxon>Bacteroidota</taxon>
        <taxon>Chitinophagia</taxon>
        <taxon>Chitinophagales</taxon>
        <taxon>Chitinophagaceae</taxon>
        <taxon>Chitinophaga</taxon>
    </lineage>
</organism>
<evidence type="ECO:0000313" key="3">
    <source>
        <dbReference type="EMBL" id="PSL33322.1"/>
    </source>
</evidence>
<keyword evidence="2" id="KW-0812">Transmembrane</keyword>
<feature type="compositionally biased region" description="Basic and acidic residues" evidence="1">
    <location>
        <begin position="192"/>
        <end position="208"/>
    </location>
</feature>
<accession>A0A2P8GH80</accession>
<name>A0A2P8GH80_9BACT</name>
<evidence type="ECO:0000256" key="1">
    <source>
        <dbReference type="SAM" id="MobiDB-lite"/>
    </source>
</evidence>
<feature type="transmembrane region" description="Helical" evidence="2">
    <location>
        <begin position="67"/>
        <end position="85"/>
    </location>
</feature>
<evidence type="ECO:0000256" key="2">
    <source>
        <dbReference type="SAM" id="Phobius"/>
    </source>
</evidence>
<feature type="region of interest" description="Disordered" evidence="1">
    <location>
        <begin position="39"/>
        <end position="58"/>
    </location>
</feature>
<evidence type="ECO:0000313" key="4">
    <source>
        <dbReference type="Proteomes" id="UP000240978"/>
    </source>
</evidence>
<dbReference type="RefSeq" id="WP_106601640.1">
    <property type="nucleotide sequence ID" value="NZ_PYGK01000003.1"/>
</dbReference>
<gene>
    <name evidence="3" type="ORF">CLV42_103305</name>
</gene>